<reference evidence="2" key="1">
    <citation type="journal article" date="2022" name="Int. J. Mol. Sci.">
        <title>Draft Genome of Tanacetum Coccineum: Genomic Comparison of Closely Related Tanacetum-Family Plants.</title>
        <authorList>
            <person name="Yamashiro T."/>
            <person name="Shiraishi A."/>
            <person name="Nakayama K."/>
            <person name="Satake H."/>
        </authorList>
    </citation>
    <scope>NUCLEOTIDE SEQUENCE</scope>
</reference>
<evidence type="ECO:0000256" key="1">
    <source>
        <dbReference type="SAM" id="MobiDB-lite"/>
    </source>
</evidence>
<organism evidence="2 3">
    <name type="scientific">Tanacetum coccineum</name>
    <dbReference type="NCBI Taxonomy" id="301880"/>
    <lineage>
        <taxon>Eukaryota</taxon>
        <taxon>Viridiplantae</taxon>
        <taxon>Streptophyta</taxon>
        <taxon>Embryophyta</taxon>
        <taxon>Tracheophyta</taxon>
        <taxon>Spermatophyta</taxon>
        <taxon>Magnoliopsida</taxon>
        <taxon>eudicotyledons</taxon>
        <taxon>Gunneridae</taxon>
        <taxon>Pentapetalae</taxon>
        <taxon>asterids</taxon>
        <taxon>campanulids</taxon>
        <taxon>Asterales</taxon>
        <taxon>Asteraceae</taxon>
        <taxon>Asteroideae</taxon>
        <taxon>Anthemideae</taxon>
        <taxon>Anthemidinae</taxon>
        <taxon>Tanacetum</taxon>
    </lineage>
</organism>
<reference evidence="2" key="2">
    <citation type="submission" date="2022-01" db="EMBL/GenBank/DDBJ databases">
        <authorList>
            <person name="Yamashiro T."/>
            <person name="Shiraishi A."/>
            <person name="Satake H."/>
            <person name="Nakayama K."/>
        </authorList>
    </citation>
    <scope>NUCLEOTIDE SEQUENCE</scope>
</reference>
<proteinExistence type="predicted"/>
<protein>
    <submittedName>
        <fullName evidence="2">Uncharacterized protein</fullName>
    </submittedName>
</protein>
<evidence type="ECO:0000313" key="3">
    <source>
        <dbReference type="Proteomes" id="UP001151760"/>
    </source>
</evidence>
<sequence length="432" mass="49750">MLTEKKYPLSQEMLSKMLKKRLEVDHESTQAYELLKFIRSQVQKIDQGVGSTSGIRACALRNFDLEVMELENTQNNALAKLPMLKLGEYEMWEIRIKQYFQIQDYALWEVIENGNSWVPIPVTTPSETGTSTATKMTMPSTTEEKTCKKNDVKARSLLLMALPNEHQLTFDQYVDAQSMFAAIKARFGGNEATKKTQKALLKQQYENFSASSSESLDSIFNRLQRLVSRLAILGVVTPPEDLNVKLRSLPSEWDTHVVVWMNKPDFDTMGLDDLYNNFKIVEQKCLRKHSDMAAEDLSGKHVLSWHSQTLKATYKRDLATLEGQIVKYKEHEVVFSEEIALLKRSVGSKEYELGLLRTELEKINSKENTDDSLEQHLMTDTETSSFQSPLKVDKDWKEKFFYPANHEESVNKIEKQVRKNNDAPILEKWVSE</sequence>
<comment type="caution">
    <text evidence="2">The sequence shown here is derived from an EMBL/GenBank/DDBJ whole genome shotgun (WGS) entry which is preliminary data.</text>
</comment>
<dbReference type="Pfam" id="PF14223">
    <property type="entry name" value="Retrotran_gag_2"/>
    <property type="match status" value="1"/>
</dbReference>
<accession>A0ABQ5DF12</accession>
<feature type="compositionally biased region" description="Low complexity" evidence="1">
    <location>
        <begin position="123"/>
        <end position="134"/>
    </location>
</feature>
<gene>
    <name evidence="2" type="ORF">Tco_0937450</name>
</gene>
<dbReference type="EMBL" id="BQNB010015234">
    <property type="protein sequence ID" value="GJT37585.1"/>
    <property type="molecule type" value="Genomic_DNA"/>
</dbReference>
<name>A0ABQ5DF12_9ASTR</name>
<evidence type="ECO:0000313" key="2">
    <source>
        <dbReference type="EMBL" id="GJT37585.1"/>
    </source>
</evidence>
<dbReference type="PANTHER" id="PTHR35317:SF29">
    <property type="entry name" value="CCHC-TYPE DOMAIN-CONTAINING PROTEIN"/>
    <property type="match status" value="1"/>
</dbReference>
<dbReference type="PANTHER" id="PTHR35317">
    <property type="entry name" value="OS04G0629600 PROTEIN"/>
    <property type="match status" value="1"/>
</dbReference>
<feature type="region of interest" description="Disordered" evidence="1">
    <location>
        <begin position="123"/>
        <end position="142"/>
    </location>
</feature>
<keyword evidence="3" id="KW-1185">Reference proteome</keyword>
<dbReference type="Proteomes" id="UP001151760">
    <property type="component" value="Unassembled WGS sequence"/>
</dbReference>